<dbReference type="OrthoDB" id="413361at2759"/>
<evidence type="ECO:0000313" key="3">
    <source>
        <dbReference type="EMBL" id="GBP20125.1"/>
    </source>
</evidence>
<protein>
    <recommendedName>
        <fullName evidence="2">CCHC-type domain-containing protein</fullName>
    </recommendedName>
</protein>
<dbReference type="SMART" id="SM00343">
    <property type="entry name" value="ZnF_C2HC"/>
    <property type="match status" value="1"/>
</dbReference>
<proteinExistence type="predicted"/>
<accession>A0A4C1U1A0</accession>
<keyword evidence="1" id="KW-0862">Zinc</keyword>
<keyword evidence="1" id="KW-0863">Zinc-finger</keyword>
<dbReference type="Gene3D" id="4.10.60.10">
    <property type="entry name" value="Zinc finger, CCHC-type"/>
    <property type="match status" value="1"/>
</dbReference>
<dbReference type="GO" id="GO:0008270">
    <property type="term" value="F:zinc ion binding"/>
    <property type="evidence" value="ECO:0007669"/>
    <property type="project" value="UniProtKB-KW"/>
</dbReference>
<evidence type="ECO:0000313" key="4">
    <source>
        <dbReference type="Proteomes" id="UP000299102"/>
    </source>
</evidence>
<name>A0A4C1U1A0_EUMVA</name>
<dbReference type="InterPro" id="IPR054722">
    <property type="entry name" value="PolX-like_BBD"/>
</dbReference>
<dbReference type="PROSITE" id="PS50158">
    <property type="entry name" value="ZF_CCHC"/>
    <property type="match status" value="1"/>
</dbReference>
<dbReference type="InterPro" id="IPR001878">
    <property type="entry name" value="Znf_CCHC"/>
</dbReference>
<dbReference type="Pfam" id="PF22936">
    <property type="entry name" value="Pol_BBD"/>
    <property type="match status" value="1"/>
</dbReference>
<feature type="domain" description="CCHC-type" evidence="2">
    <location>
        <begin position="101"/>
        <end position="117"/>
    </location>
</feature>
<dbReference type="Proteomes" id="UP000299102">
    <property type="component" value="Unassembled WGS sequence"/>
</dbReference>
<dbReference type="InterPro" id="IPR036875">
    <property type="entry name" value="Znf_CCHC_sf"/>
</dbReference>
<evidence type="ECO:0000259" key="2">
    <source>
        <dbReference type="PROSITE" id="PS50158"/>
    </source>
</evidence>
<dbReference type="Pfam" id="PF00098">
    <property type="entry name" value="zf-CCHC"/>
    <property type="match status" value="1"/>
</dbReference>
<gene>
    <name evidence="3" type="ORF">EVAR_5555_1</name>
</gene>
<sequence>MSYVTQIIKTSQKLSGSGFHINDEWVGSLLLAGLSEKYSPMIMAIEHSGINITADAIKTKLMDLEEDNGDVNGAFASYRKKYSGNTGTRTQTSISKQKVIKCYKCKQTGHYRNQCPKDYVKDSSNNKSSERKQTNAFNAVFLNGGFSRSDWYIDSGTSGHLTANEHWITNVSSNHTVKEIIVANKEKVHVKYSGDVRLTILSDNCEYDVIVEGVLCVHSLTTNLISVSQLITKGNKGKVILFIDC</sequence>
<keyword evidence="1" id="KW-0479">Metal-binding</keyword>
<dbReference type="SUPFAM" id="SSF57756">
    <property type="entry name" value="Retrovirus zinc finger-like domains"/>
    <property type="match status" value="1"/>
</dbReference>
<keyword evidence="4" id="KW-1185">Reference proteome</keyword>
<reference evidence="3 4" key="1">
    <citation type="journal article" date="2019" name="Commun. Biol.">
        <title>The bagworm genome reveals a unique fibroin gene that provides high tensile strength.</title>
        <authorList>
            <person name="Kono N."/>
            <person name="Nakamura H."/>
            <person name="Ohtoshi R."/>
            <person name="Tomita M."/>
            <person name="Numata K."/>
            <person name="Arakawa K."/>
        </authorList>
    </citation>
    <scope>NUCLEOTIDE SEQUENCE [LARGE SCALE GENOMIC DNA]</scope>
</reference>
<dbReference type="AlphaFoldDB" id="A0A4C1U1A0"/>
<evidence type="ECO:0000256" key="1">
    <source>
        <dbReference type="PROSITE-ProRule" id="PRU00047"/>
    </source>
</evidence>
<dbReference type="GO" id="GO:0003676">
    <property type="term" value="F:nucleic acid binding"/>
    <property type="evidence" value="ECO:0007669"/>
    <property type="project" value="InterPro"/>
</dbReference>
<organism evidence="3 4">
    <name type="scientific">Eumeta variegata</name>
    <name type="common">Bagworm moth</name>
    <name type="synonym">Eumeta japonica</name>
    <dbReference type="NCBI Taxonomy" id="151549"/>
    <lineage>
        <taxon>Eukaryota</taxon>
        <taxon>Metazoa</taxon>
        <taxon>Ecdysozoa</taxon>
        <taxon>Arthropoda</taxon>
        <taxon>Hexapoda</taxon>
        <taxon>Insecta</taxon>
        <taxon>Pterygota</taxon>
        <taxon>Neoptera</taxon>
        <taxon>Endopterygota</taxon>
        <taxon>Lepidoptera</taxon>
        <taxon>Glossata</taxon>
        <taxon>Ditrysia</taxon>
        <taxon>Tineoidea</taxon>
        <taxon>Psychidae</taxon>
        <taxon>Oiketicinae</taxon>
        <taxon>Eumeta</taxon>
    </lineage>
</organism>
<comment type="caution">
    <text evidence="3">The sequence shown here is derived from an EMBL/GenBank/DDBJ whole genome shotgun (WGS) entry which is preliminary data.</text>
</comment>
<dbReference type="PANTHER" id="PTHR47592">
    <property type="entry name" value="PBF68 PROTEIN"/>
    <property type="match status" value="1"/>
</dbReference>
<dbReference type="EMBL" id="BGZK01000115">
    <property type="protein sequence ID" value="GBP20125.1"/>
    <property type="molecule type" value="Genomic_DNA"/>
</dbReference>
<dbReference type="PANTHER" id="PTHR47592:SF27">
    <property type="entry name" value="OS08G0421700 PROTEIN"/>
    <property type="match status" value="1"/>
</dbReference>